<keyword evidence="2" id="KW-1185">Reference proteome</keyword>
<evidence type="ECO:0000313" key="2">
    <source>
        <dbReference type="Proteomes" id="UP001633002"/>
    </source>
</evidence>
<sequence length="70" mass="7956">MRSLMVRICYRSYGDGSYARKSSTLLKAWNDKQANDNTLRKLVGFRSFADYKVGGYSNLTQEILSAVLNI</sequence>
<reference evidence="1 2" key="1">
    <citation type="submission" date="2024-09" db="EMBL/GenBank/DDBJ databases">
        <title>Chromosome-scale assembly of Riccia sorocarpa.</title>
        <authorList>
            <person name="Paukszto L."/>
        </authorList>
    </citation>
    <scope>NUCLEOTIDE SEQUENCE [LARGE SCALE GENOMIC DNA]</scope>
    <source>
        <strain evidence="1">LP-2024</strain>
        <tissue evidence="1">Aerial parts of the thallus</tissue>
    </source>
</reference>
<dbReference type="EMBL" id="JBJQOH010000004">
    <property type="protein sequence ID" value="KAL3690164.1"/>
    <property type="molecule type" value="Genomic_DNA"/>
</dbReference>
<evidence type="ECO:0000313" key="1">
    <source>
        <dbReference type="EMBL" id="KAL3690164.1"/>
    </source>
</evidence>
<name>A0ABD3HIB5_9MARC</name>
<protein>
    <submittedName>
        <fullName evidence="1">Uncharacterized protein</fullName>
    </submittedName>
</protein>
<accession>A0ABD3HIB5</accession>
<dbReference type="Proteomes" id="UP001633002">
    <property type="component" value="Unassembled WGS sequence"/>
</dbReference>
<proteinExistence type="predicted"/>
<gene>
    <name evidence="1" type="ORF">R1sor_016473</name>
</gene>
<comment type="caution">
    <text evidence="1">The sequence shown here is derived from an EMBL/GenBank/DDBJ whole genome shotgun (WGS) entry which is preliminary data.</text>
</comment>
<organism evidence="1 2">
    <name type="scientific">Riccia sorocarpa</name>
    <dbReference type="NCBI Taxonomy" id="122646"/>
    <lineage>
        <taxon>Eukaryota</taxon>
        <taxon>Viridiplantae</taxon>
        <taxon>Streptophyta</taxon>
        <taxon>Embryophyta</taxon>
        <taxon>Marchantiophyta</taxon>
        <taxon>Marchantiopsida</taxon>
        <taxon>Marchantiidae</taxon>
        <taxon>Marchantiales</taxon>
        <taxon>Ricciaceae</taxon>
        <taxon>Riccia</taxon>
    </lineage>
</organism>
<dbReference type="AlphaFoldDB" id="A0ABD3HIB5"/>